<protein>
    <recommendedName>
        <fullName evidence="1">Protein kinase domain-containing protein</fullName>
    </recommendedName>
</protein>
<dbReference type="Gene3D" id="3.90.1200.10">
    <property type="match status" value="1"/>
</dbReference>
<dbReference type="InterPro" id="IPR002575">
    <property type="entry name" value="Aminoglycoside_PTrfase"/>
</dbReference>
<comment type="caution">
    <text evidence="2">The sequence shown here is derived from an EMBL/GenBank/DDBJ whole genome shotgun (WGS) entry which is preliminary data.</text>
</comment>
<organism evidence="2 3">
    <name type="scientific">Paenarthrobacter nicotinovorans</name>
    <name type="common">Arthrobacter nicotinovorans</name>
    <dbReference type="NCBI Taxonomy" id="29320"/>
    <lineage>
        <taxon>Bacteria</taxon>
        <taxon>Bacillati</taxon>
        <taxon>Actinomycetota</taxon>
        <taxon>Actinomycetes</taxon>
        <taxon>Micrococcales</taxon>
        <taxon>Micrococcaceae</taxon>
        <taxon>Paenarthrobacter</taxon>
    </lineage>
</organism>
<keyword evidence="3" id="KW-1185">Reference proteome</keyword>
<evidence type="ECO:0000313" key="2">
    <source>
        <dbReference type="EMBL" id="MDQ0101845.1"/>
    </source>
</evidence>
<evidence type="ECO:0000259" key="1">
    <source>
        <dbReference type="PROSITE" id="PS50011"/>
    </source>
</evidence>
<evidence type="ECO:0000313" key="3">
    <source>
        <dbReference type="Proteomes" id="UP001244563"/>
    </source>
</evidence>
<dbReference type="Pfam" id="PF01636">
    <property type="entry name" value="APH"/>
    <property type="match status" value="1"/>
</dbReference>
<dbReference type="SUPFAM" id="SSF56112">
    <property type="entry name" value="Protein kinase-like (PK-like)"/>
    <property type="match status" value="1"/>
</dbReference>
<dbReference type="InterPro" id="IPR000719">
    <property type="entry name" value="Prot_kinase_dom"/>
</dbReference>
<dbReference type="PROSITE" id="PS50011">
    <property type="entry name" value="PROTEIN_KINASE_DOM"/>
    <property type="match status" value="1"/>
</dbReference>
<reference evidence="2 3" key="1">
    <citation type="submission" date="2023-07" db="EMBL/GenBank/DDBJ databases">
        <title>Sorghum-associated microbial communities from plants grown in Nebraska, USA.</title>
        <authorList>
            <person name="Schachtman D."/>
        </authorList>
    </citation>
    <scope>NUCLEOTIDE SEQUENCE [LARGE SCALE GENOMIC DNA]</scope>
    <source>
        <strain evidence="2 3">CC523</strain>
    </source>
</reference>
<sequence length="285" mass="31692">MTEGLTEEQRALLESWLGHYRVVRDHSWPLQDTTVLQLETAYGDQVIIKASETSHHIRREIAAYSRGLPGLDGNVPVMLHAAPGAGLLVTRYLPGAVVAGTPAEDDAQTYRQAGELLRLLHQPAGTSGSYLRSLSIRTSSMLDKAHGLLARPVLRALASAIAAVEHLPVEVVTTHGDYQPRNWLHDAGTIRVIDFGRAELRPWVHDLVRLGHQQFLEQPGLSAPFHEGLGRLVDTEEEWQSWRLENLNQAVGTVVWAHHVGDRDFEQQGVRMVERVLDGFEPYPG</sequence>
<proteinExistence type="predicted"/>
<gene>
    <name evidence="2" type="ORF">J2T10_001487</name>
</gene>
<dbReference type="Proteomes" id="UP001244563">
    <property type="component" value="Unassembled WGS sequence"/>
</dbReference>
<feature type="domain" description="Protein kinase" evidence="1">
    <location>
        <begin position="1"/>
        <end position="285"/>
    </location>
</feature>
<dbReference type="RefSeq" id="WP_064721921.1">
    <property type="nucleotide sequence ID" value="NZ_BDDW01000002.1"/>
</dbReference>
<name>A0ABT9TJL9_PAENI</name>
<dbReference type="InterPro" id="IPR011009">
    <property type="entry name" value="Kinase-like_dom_sf"/>
</dbReference>
<dbReference type="EMBL" id="JAUSSW010000003">
    <property type="protein sequence ID" value="MDQ0101845.1"/>
    <property type="molecule type" value="Genomic_DNA"/>
</dbReference>
<accession>A0ABT9TJL9</accession>